<dbReference type="AlphaFoldDB" id="A0A401GN76"/>
<accession>A0A401GN76</accession>
<name>A0A401GN76_9APHY</name>
<gene>
    <name evidence="1" type="ORF">SCP_0507210</name>
</gene>
<dbReference type="InParanoid" id="A0A401GN76"/>
<protein>
    <submittedName>
        <fullName evidence="1">Uncharacterized protein</fullName>
    </submittedName>
</protein>
<reference evidence="1 2" key="1">
    <citation type="journal article" date="2018" name="Sci. Rep.">
        <title>Genome sequence of the cauliflower mushroom Sparassis crispa (Hanabiratake) and its association with beneficial usage.</title>
        <authorList>
            <person name="Kiyama R."/>
            <person name="Furutani Y."/>
            <person name="Kawaguchi K."/>
            <person name="Nakanishi T."/>
        </authorList>
    </citation>
    <scope>NUCLEOTIDE SEQUENCE [LARGE SCALE GENOMIC DNA]</scope>
</reference>
<dbReference type="GeneID" id="38780583"/>
<comment type="caution">
    <text evidence="1">The sequence shown here is derived from an EMBL/GenBank/DDBJ whole genome shotgun (WGS) entry which is preliminary data.</text>
</comment>
<dbReference type="Proteomes" id="UP000287166">
    <property type="component" value="Unassembled WGS sequence"/>
</dbReference>
<dbReference type="RefSeq" id="XP_027614579.1">
    <property type="nucleotide sequence ID" value="XM_027758778.1"/>
</dbReference>
<dbReference type="EMBL" id="BFAD01000005">
    <property type="protein sequence ID" value="GBE83666.1"/>
    <property type="molecule type" value="Genomic_DNA"/>
</dbReference>
<evidence type="ECO:0000313" key="1">
    <source>
        <dbReference type="EMBL" id="GBE83666.1"/>
    </source>
</evidence>
<keyword evidence="2" id="KW-1185">Reference proteome</keyword>
<proteinExistence type="predicted"/>
<dbReference type="OrthoDB" id="2748701at2759"/>
<evidence type="ECO:0000313" key="2">
    <source>
        <dbReference type="Proteomes" id="UP000287166"/>
    </source>
</evidence>
<organism evidence="1 2">
    <name type="scientific">Sparassis crispa</name>
    <dbReference type="NCBI Taxonomy" id="139825"/>
    <lineage>
        <taxon>Eukaryota</taxon>
        <taxon>Fungi</taxon>
        <taxon>Dikarya</taxon>
        <taxon>Basidiomycota</taxon>
        <taxon>Agaricomycotina</taxon>
        <taxon>Agaricomycetes</taxon>
        <taxon>Polyporales</taxon>
        <taxon>Sparassidaceae</taxon>
        <taxon>Sparassis</taxon>
    </lineage>
</organism>
<sequence>METLPPELYSKIFSLACTDDGTTGYALSLVSRAVRRASAPYKWQCLSLSGPKQSWKFVRQFRKLKNDVTPPIHHLFLSTRCACSAIDNNAEFLRWGELQDMVLRFAAPTLQTLTFVSFDAPYAGALYIIKLLAIPFPELVELTIRGQWVPIHSITDTGEALKFAVGTPDIGVLSAAANRPQLRRLHVACRQSLYSDLMNDLICTISPVLTHLRISILNRGPGREIARLLHSELAARGIVDWQLALNWLALDETVSVAGAVTWPSMLPRSLQLLAVQSPPPPDEGLSNVFQSLYAINILKAIEREAGGRFLFIPLHRVRRYEYADARADWLDRISGGLGCWGGKADDEAWEGSEEPQARVSTQCHCSGSAPVIRRSASTLTKLFEAVKQRHS</sequence>